<dbReference type="InterPro" id="IPR003599">
    <property type="entry name" value="Ig_sub"/>
</dbReference>
<dbReference type="Pfam" id="PF13927">
    <property type="entry name" value="Ig_3"/>
    <property type="match status" value="1"/>
</dbReference>
<name>A0A077ZDY2_TRITR</name>
<reference evidence="5" key="1">
    <citation type="submission" date="2014-01" db="EMBL/GenBank/DDBJ databases">
        <authorList>
            <person name="Aslett M."/>
        </authorList>
    </citation>
    <scope>NUCLEOTIDE SEQUENCE</scope>
</reference>
<feature type="domain" description="Ig-like" evidence="4">
    <location>
        <begin position="239"/>
        <end position="297"/>
    </location>
</feature>
<accession>A0A077ZDY2</accession>
<evidence type="ECO:0000256" key="1">
    <source>
        <dbReference type="ARBA" id="ARBA00022737"/>
    </source>
</evidence>
<dbReference type="Proteomes" id="UP000030665">
    <property type="component" value="Unassembled WGS sequence"/>
</dbReference>
<evidence type="ECO:0000256" key="3">
    <source>
        <dbReference type="ARBA" id="ARBA00023319"/>
    </source>
</evidence>
<evidence type="ECO:0000313" key="5">
    <source>
        <dbReference type="EMBL" id="CDW58582.1"/>
    </source>
</evidence>
<evidence type="ECO:0000256" key="2">
    <source>
        <dbReference type="ARBA" id="ARBA00023157"/>
    </source>
</evidence>
<protein>
    <submittedName>
        <fullName evidence="5">I-set domain containing protein</fullName>
    </submittedName>
</protein>
<dbReference type="InterPro" id="IPR036179">
    <property type="entry name" value="Ig-like_dom_sf"/>
</dbReference>
<dbReference type="FunFam" id="2.60.40.10:FF:000032">
    <property type="entry name" value="palladin isoform X1"/>
    <property type="match status" value="1"/>
</dbReference>
<evidence type="ECO:0000259" key="4">
    <source>
        <dbReference type="PROSITE" id="PS50835"/>
    </source>
</evidence>
<dbReference type="STRING" id="36087.A0A077ZDY2"/>
<keyword evidence="3" id="KW-0393">Immunoglobulin domain</keyword>
<organism evidence="5 6">
    <name type="scientific">Trichuris trichiura</name>
    <name type="common">Whipworm</name>
    <name type="synonym">Trichocephalus trichiurus</name>
    <dbReference type="NCBI Taxonomy" id="36087"/>
    <lineage>
        <taxon>Eukaryota</taxon>
        <taxon>Metazoa</taxon>
        <taxon>Ecdysozoa</taxon>
        <taxon>Nematoda</taxon>
        <taxon>Enoplea</taxon>
        <taxon>Dorylaimia</taxon>
        <taxon>Trichinellida</taxon>
        <taxon>Trichuridae</taxon>
        <taxon>Trichuris</taxon>
    </lineage>
</organism>
<dbReference type="Gene3D" id="2.60.40.10">
    <property type="entry name" value="Immunoglobulins"/>
    <property type="match status" value="1"/>
</dbReference>
<dbReference type="InterPro" id="IPR007110">
    <property type="entry name" value="Ig-like_dom"/>
</dbReference>
<dbReference type="InterPro" id="IPR013783">
    <property type="entry name" value="Ig-like_fold"/>
</dbReference>
<dbReference type="SMART" id="SM00408">
    <property type="entry name" value="IGc2"/>
    <property type="match status" value="2"/>
</dbReference>
<dbReference type="SMART" id="SM00409">
    <property type="entry name" value="IG"/>
    <property type="match status" value="3"/>
</dbReference>
<dbReference type="PANTHER" id="PTHR44170">
    <property type="entry name" value="PROTEIN SIDEKICK"/>
    <property type="match status" value="1"/>
</dbReference>
<dbReference type="AlphaFoldDB" id="A0A077ZDY2"/>
<keyword evidence="1" id="KW-0677">Repeat</keyword>
<dbReference type="GO" id="GO:0098609">
    <property type="term" value="P:cell-cell adhesion"/>
    <property type="evidence" value="ECO:0007669"/>
    <property type="project" value="TreeGrafter"/>
</dbReference>
<sequence length="525" mass="57970">MAASIMLSICRGSVGQPPAYVVSVLINTTYRCRSVAVSANDGQLLRTGCSQSKLPFSFSVSQTAAPDQRKLLANASGAKASLRPLLPKRVVVGPTGAEMIIDYRKAWPIFFFYLLQALEDTQSRSVKELLAPQSTSVSLSCKPLLMVNKCQSASWFKDGQTLGSSSAQQNLILRFNTSVPVPDDVPQIGLLQLVGLRKGDDGRFWCICNGVVGQVVRVRIVYLDTLFKTTPQVVHTSVGQSVVLKCRSPAGFPGPNLRWEKDGKIVRPDGQRKMVSPSDLMIISATEEDTGEYTCIVWNVVGERRFYNHLIVQQPLEGQNIRPPMSSLGKAQKEADDSVCVVGIASYLLSAVVLLLLIMDVAWNVRPVLARLGIRLCHTFYRCPRRGSYDHRLVCPPPYDLSIDHSSFIAYQIPPPPYSLAGTRLMQNRPDGKIVRPDGQRKMVSPSDSKIISASEEDKGEYTCIVWNVVGERRFYNHLIVQQPLEGQNIRPPITSLGKAQKKGTIPYALLESPATFCPPWSFCC</sequence>
<gene>
    <name evidence="5" type="ORF">TTRE_0000690301</name>
</gene>
<dbReference type="InterPro" id="IPR003598">
    <property type="entry name" value="Ig_sub2"/>
</dbReference>
<keyword evidence="6" id="KW-1185">Reference proteome</keyword>
<proteinExistence type="predicted"/>
<evidence type="ECO:0000313" key="6">
    <source>
        <dbReference type="Proteomes" id="UP000030665"/>
    </source>
</evidence>
<dbReference type="PROSITE" id="PS50835">
    <property type="entry name" value="IG_LIKE"/>
    <property type="match status" value="2"/>
</dbReference>
<reference evidence="5" key="2">
    <citation type="submission" date="2014-03" db="EMBL/GenBank/DDBJ databases">
        <title>The whipworm genome and dual-species transcriptomics of an intimate host-pathogen interaction.</title>
        <authorList>
            <person name="Foth B.J."/>
            <person name="Tsai I.J."/>
            <person name="Reid A.J."/>
            <person name="Bancroft A.J."/>
            <person name="Nichol S."/>
            <person name="Tracey A."/>
            <person name="Holroyd N."/>
            <person name="Cotton J.A."/>
            <person name="Stanley E.J."/>
            <person name="Zarowiecki M."/>
            <person name="Liu J.Z."/>
            <person name="Huckvale T."/>
            <person name="Cooper P.J."/>
            <person name="Grencis R.K."/>
            <person name="Berriman M."/>
        </authorList>
    </citation>
    <scope>NUCLEOTIDE SEQUENCE [LARGE SCALE GENOMIC DNA]</scope>
</reference>
<dbReference type="GO" id="GO:0016020">
    <property type="term" value="C:membrane"/>
    <property type="evidence" value="ECO:0007669"/>
    <property type="project" value="UniProtKB-SubCell"/>
</dbReference>
<dbReference type="OrthoDB" id="2152335at2759"/>
<dbReference type="PANTHER" id="PTHR44170:SF6">
    <property type="entry name" value="CONTACTIN"/>
    <property type="match status" value="1"/>
</dbReference>
<feature type="domain" description="Ig-like" evidence="4">
    <location>
        <begin position="108"/>
        <end position="206"/>
    </location>
</feature>
<dbReference type="EMBL" id="HG806372">
    <property type="protein sequence ID" value="CDW58582.1"/>
    <property type="molecule type" value="Genomic_DNA"/>
</dbReference>
<keyword evidence="2" id="KW-1015">Disulfide bond</keyword>
<dbReference type="SUPFAM" id="SSF48726">
    <property type="entry name" value="Immunoglobulin"/>
    <property type="match status" value="3"/>
</dbReference>